<proteinExistence type="predicted"/>
<evidence type="ECO:0000256" key="3">
    <source>
        <dbReference type="ARBA" id="ARBA00022989"/>
    </source>
</evidence>
<feature type="binding site" evidence="5">
    <location>
        <position position="515"/>
    </location>
    <ligand>
        <name>Zn(2+)</name>
        <dbReference type="ChEBI" id="CHEBI:29105"/>
    </ligand>
</feature>
<dbReference type="GO" id="GO:0046872">
    <property type="term" value="F:metal ion binding"/>
    <property type="evidence" value="ECO:0007669"/>
    <property type="project" value="UniProtKB-KW"/>
</dbReference>
<keyword evidence="2 8" id="KW-0812">Transmembrane</keyword>
<dbReference type="Pfam" id="PF03006">
    <property type="entry name" value="HlyIII"/>
    <property type="match status" value="1"/>
</dbReference>
<evidence type="ECO:0000256" key="7">
    <source>
        <dbReference type="SAM" id="MobiDB-lite"/>
    </source>
</evidence>
<feature type="region of interest" description="Disordered" evidence="7">
    <location>
        <begin position="1"/>
        <end position="20"/>
    </location>
</feature>
<organism evidence="9 10">
    <name type="scientific">Hydnum rufescens UP504</name>
    <dbReference type="NCBI Taxonomy" id="1448309"/>
    <lineage>
        <taxon>Eukaryota</taxon>
        <taxon>Fungi</taxon>
        <taxon>Dikarya</taxon>
        <taxon>Basidiomycota</taxon>
        <taxon>Agaricomycotina</taxon>
        <taxon>Agaricomycetes</taxon>
        <taxon>Cantharellales</taxon>
        <taxon>Hydnaceae</taxon>
        <taxon>Hydnum</taxon>
    </lineage>
</organism>
<evidence type="ECO:0000256" key="4">
    <source>
        <dbReference type="ARBA" id="ARBA00023136"/>
    </source>
</evidence>
<dbReference type="EMBL" id="MU128915">
    <property type="protein sequence ID" value="KAF9519790.1"/>
    <property type="molecule type" value="Genomic_DNA"/>
</dbReference>
<feature type="transmembrane region" description="Helical" evidence="8">
    <location>
        <begin position="511"/>
        <end position="530"/>
    </location>
</feature>
<reference evidence="9" key="1">
    <citation type="journal article" date="2020" name="Nat. Commun.">
        <title>Large-scale genome sequencing of mycorrhizal fungi provides insights into the early evolution of symbiotic traits.</title>
        <authorList>
            <person name="Miyauchi S."/>
            <person name="Kiss E."/>
            <person name="Kuo A."/>
            <person name="Drula E."/>
            <person name="Kohler A."/>
            <person name="Sanchez-Garcia M."/>
            <person name="Morin E."/>
            <person name="Andreopoulos B."/>
            <person name="Barry K.W."/>
            <person name="Bonito G."/>
            <person name="Buee M."/>
            <person name="Carver A."/>
            <person name="Chen C."/>
            <person name="Cichocki N."/>
            <person name="Clum A."/>
            <person name="Culley D."/>
            <person name="Crous P.W."/>
            <person name="Fauchery L."/>
            <person name="Girlanda M."/>
            <person name="Hayes R.D."/>
            <person name="Keri Z."/>
            <person name="LaButti K."/>
            <person name="Lipzen A."/>
            <person name="Lombard V."/>
            <person name="Magnuson J."/>
            <person name="Maillard F."/>
            <person name="Murat C."/>
            <person name="Nolan M."/>
            <person name="Ohm R.A."/>
            <person name="Pangilinan J."/>
            <person name="Pereira M.F."/>
            <person name="Perotto S."/>
            <person name="Peter M."/>
            <person name="Pfister S."/>
            <person name="Riley R."/>
            <person name="Sitrit Y."/>
            <person name="Stielow J.B."/>
            <person name="Szollosi G."/>
            <person name="Zifcakova L."/>
            <person name="Stursova M."/>
            <person name="Spatafora J.W."/>
            <person name="Tedersoo L."/>
            <person name="Vaario L.M."/>
            <person name="Yamada A."/>
            <person name="Yan M."/>
            <person name="Wang P."/>
            <person name="Xu J."/>
            <person name="Bruns T."/>
            <person name="Baldrian P."/>
            <person name="Vilgalys R."/>
            <person name="Dunand C."/>
            <person name="Henrissat B."/>
            <person name="Grigoriev I.V."/>
            <person name="Hibbett D."/>
            <person name="Nagy L.G."/>
            <person name="Martin F.M."/>
        </authorList>
    </citation>
    <scope>NUCLEOTIDE SEQUENCE</scope>
    <source>
        <strain evidence="9">UP504</strain>
    </source>
</reference>
<feature type="transmembrane region" description="Helical" evidence="8">
    <location>
        <begin position="348"/>
        <end position="368"/>
    </location>
</feature>
<comment type="caution">
    <text evidence="9">The sequence shown here is derived from an EMBL/GenBank/DDBJ whole genome shotgun (WGS) entry which is preliminary data.</text>
</comment>
<dbReference type="InterPro" id="IPR004254">
    <property type="entry name" value="AdipoR/HlyIII-related"/>
</dbReference>
<dbReference type="Proteomes" id="UP000886523">
    <property type="component" value="Unassembled WGS sequence"/>
</dbReference>
<keyword evidence="10" id="KW-1185">Reference proteome</keyword>
<name>A0A9P6E276_9AGAM</name>
<sequence length="548" mass="61660">MVTRPNPRGSRQRHLSSSTNGYSSALASLKTHVLSYLSDLEARLALLDFQSSVPKSPTDSESNETESAGQRSDHPDVQLRDLDLSVEDIGTFVRQGVELLQSIRADVCSYLPDDFDFGASTSHALRNRLLDFDVRSKFPDFGMPTMGQLRSRLSEISPTSPLSYIPTLKAHLSRLQIHLQNHPFSAPSNRTFPLPSISPPKVLSELFAILLEEDTEEAIEEDIKKARQEEETMHEQVKRALVKSQQGYRLIRFEDLPHKWRNNEFVHTGYRFIPAKSWPLLLGSIFQLHNETLNIHTHLVPMLSLISLAWPFLSNILPAPFASIDTTWAYGTFSHIPTLLPSNPTLDLLPSMFFTLSATCCLLSSVVWHLFAGCSDELYVESAACGDYVGIGWLIAASVQSVVYYGFNCQTTHLRVYTALCILTGLAGSIFPFQAWFNERRHKKWRIVFFLGLCFASILPLTHLSLAKGPLATLMFVPLDPVIPSCLSYLVGLVFYASHFPESHFPGMFDWGYSHTLWHIFIVIAVRSHYQGMGVLKMESRTFSCSSI</sequence>
<evidence type="ECO:0000256" key="5">
    <source>
        <dbReference type="PIRSR" id="PIRSR604254-1"/>
    </source>
</evidence>
<feature type="transmembrane region" description="Helical" evidence="8">
    <location>
        <begin position="414"/>
        <end position="435"/>
    </location>
</feature>
<feature type="transmembrane region" description="Helical" evidence="8">
    <location>
        <begin position="388"/>
        <end position="407"/>
    </location>
</feature>
<keyword evidence="5" id="KW-0862">Zinc</keyword>
<evidence type="ECO:0008006" key="11">
    <source>
        <dbReference type="Google" id="ProtNLM"/>
    </source>
</evidence>
<dbReference type="PANTHER" id="PTHR20855">
    <property type="entry name" value="ADIPOR/PROGESTIN RECEPTOR-RELATED"/>
    <property type="match status" value="1"/>
</dbReference>
<dbReference type="GO" id="GO:0016020">
    <property type="term" value="C:membrane"/>
    <property type="evidence" value="ECO:0007669"/>
    <property type="project" value="UniProtKB-SubCell"/>
</dbReference>
<dbReference type="AlphaFoldDB" id="A0A9P6E276"/>
<accession>A0A9P6E276</accession>
<evidence type="ECO:0000256" key="1">
    <source>
        <dbReference type="ARBA" id="ARBA00004141"/>
    </source>
</evidence>
<evidence type="ECO:0000256" key="2">
    <source>
        <dbReference type="ARBA" id="ARBA00022692"/>
    </source>
</evidence>
<keyword evidence="4 8" id="KW-0472">Membrane</keyword>
<dbReference type="PANTHER" id="PTHR20855:SF97">
    <property type="entry name" value="ADIPOR-LIKE RECEPTOR IZH3-RELATED"/>
    <property type="match status" value="1"/>
</dbReference>
<evidence type="ECO:0000313" key="9">
    <source>
        <dbReference type="EMBL" id="KAF9519790.1"/>
    </source>
</evidence>
<feature type="compositionally biased region" description="Polar residues" evidence="7">
    <location>
        <begin position="52"/>
        <end position="70"/>
    </location>
</feature>
<keyword evidence="6" id="KW-0175">Coiled coil</keyword>
<keyword evidence="5" id="KW-0479">Metal-binding</keyword>
<protein>
    <recommendedName>
        <fullName evidence="11">HlyIII-domain-containing protein</fullName>
    </recommendedName>
</protein>
<feature type="binding site" evidence="5">
    <location>
        <position position="519"/>
    </location>
    <ligand>
        <name>Zn(2+)</name>
        <dbReference type="ChEBI" id="CHEBI:29105"/>
    </ligand>
</feature>
<dbReference type="OrthoDB" id="5585746at2759"/>
<feature type="binding site" evidence="5">
    <location>
        <position position="369"/>
    </location>
    <ligand>
        <name>Zn(2+)</name>
        <dbReference type="ChEBI" id="CHEBI:29105"/>
    </ligand>
</feature>
<evidence type="ECO:0000313" key="10">
    <source>
        <dbReference type="Proteomes" id="UP000886523"/>
    </source>
</evidence>
<keyword evidence="3 8" id="KW-1133">Transmembrane helix</keyword>
<feature type="coiled-coil region" evidence="6">
    <location>
        <begin position="209"/>
        <end position="236"/>
    </location>
</feature>
<evidence type="ECO:0000256" key="8">
    <source>
        <dbReference type="SAM" id="Phobius"/>
    </source>
</evidence>
<comment type="subcellular location">
    <subcellularLocation>
        <location evidence="1">Membrane</location>
        <topology evidence="1">Multi-pass membrane protein</topology>
    </subcellularLocation>
</comment>
<dbReference type="GO" id="GO:0038023">
    <property type="term" value="F:signaling receptor activity"/>
    <property type="evidence" value="ECO:0007669"/>
    <property type="project" value="TreeGrafter"/>
</dbReference>
<gene>
    <name evidence="9" type="ORF">BS47DRAFT_1374898</name>
</gene>
<feature type="region of interest" description="Disordered" evidence="7">
    <location>
        <begin position="52"/>
        <end position="77"/>
    </location>
</feature>
<evidence type="ECO:0000256" key="6">
    <source>
        <dbReference type="SAM" id="Coils"/>
    </source>
</evidence>
<dbReference type="GO" id="GO:0006882">
    <property type="term" value="P:intracellular zinc ion homeostasis"/>
    <property type="evidence" value="ECO:0007669"/>
    <property type="project" value="TreeGrafter"/>
</dbReference>
<feature type="transmembrane region" description="Helical" evidence="8">
    <location>
        <begin position="447"/>
        <end position="467"/>
    </location>
</feature>